<dbReference type="CDD" id="cd00517">
    <property type="entry name" value="ATPS"/>
    <property type="match status" value="1"/>
</dbReference>
<dbReference type="GO" id="GO:0004781">
    <property type="term" value="F:sulfate adenylyltransferase (ATP) activity"/>
    <property type="evidence" value="ECO:0007669"/>
    <property type="project" value="UniProtKB-EC"/>
</dbReference>
<keyword evidence="6" id="KW-0067">ATP-binding</keyword>
<dbReference type="SUPFAM" id="SSF88697">
    <property type="entry name" value="PUA domain-like"/>
    <property type="match status" value="1"/>
</dbReference>
<evidence type="ECO:0000259" key="11">
    <source>
        <dbReference type="Pfam" id="PF14306"/>
    </source>
</evidence>
<feature type="domain" description="ATP-sulfurylase PUA-like" evidence="11">
    <location>
        <begin position="5"/>
        <end position="163"/>
    </location>
</feature>
<dbReference type="EC" id="2.7.7.4" evidence="2"/>
<dbReference type="AlphaFoldDB" id="A0A3B0QUR1"/>
<dbReference type="InterPro" id="IPR014729">
    <property type="entry name" value="Rossmann-like_a/b/a_fold"/>
</dbReference>
<dbReference type="EMBL" id="UOEA01000041">
    <property type="protein sequence ID" value="VAV83447.1"/>
    <property type="molecule type" value="Genomic_DNA"/>
</dbReference>
<dbReference type="InterPro" id="IPR002650">
    <property type="entry name" value="Sulphate_adenylyltransferase"/>
</dbReference>
<protein>
    <recommendedName>
        <fullName evidence="2">sulfate adenylyltransferase</fullName>
        <ecNumber evidence="2">2.7.7.4</ecNumber>
    </recommendedName>
    <alternativeName>
        <fullName evidence="9">ATP-sulfurylase</fullName>
    </alternativeName>
    <alternativeName>
        <fullName evidence="7">Sulfate adenylate transferase</fullName>
    </alternativeName>
</protein>
<dbReference type="Gene3D" id="3.10.400.10">
    <property type="entry name" value="Sulfate adenylyltransferase"/>
    <property type="match status" value="1"/>
</dbReference>
<dbReference type="HAMAP" id="MF_00066">
    <property type="entry name" value="Sulf_adenylyltr"/>
    <property type="match status" value="1"/>
</dbReference>
<evidence type="ECO:0000256" key="6">
    <source>
        <dbReference type="ARBA" id="ARBA00022840"/>
    </source>
</evidence>
<accession>A0A3B0QUR1</accession>
<keyword evidence="3 12" id="KW-0808">Transferase</keyword>
<evidence type="ECO:0000256" key="7">
    <source>
        <dbReference type="ARBA" id="ARBA00031812"/>
    </source>
</evidence>
<feature type="domain" description="Sulphate adenylyltransferase catalytic" evidence="10">
    <location>
        <begin position="172"/>
        <end position="381"/>
    </location>
</feature>
<dbReference type="InterPro" id="IPR020792">
    <property type="entry name" value="SO4_adenylyltransferase_pro"/>
</dbReference>
<comment type="similarity">
    <text evidence="8">Belongs to the sulfate adenylyltransferase family.</text>
</comment>
<keyword evidence="5" id="KW-0547">Nucleotide-binding</keyword>
<evidence type="ECO:0000256" key="3">
    <source>
        <dbReference type="ARBA" id="ARBA00022679"/>
    </source>
</evidence>
<dbReference type="Pfam" id="PF14306">
    <property type="entry name" value="PUA_2"/>
    <property type="match status" value="1"/>
</dbReference>
<comment type="pathway">
    <text evidence="1">Sulfur metabolism; hydrogen sulfide biosynthesis; sulfite from sulfate: step 1/3.</text>
</comment>
<dbReference type="PANTHER" id="PTHR43509">
    <property type="match status" value="1"/>
</dbReference>
<reference evidence="12" key="1">
    <citation type="submission" date="2018-06" db="EMBL/GenBank/DDBJ databases">
        <authorList>
            <person name="Zhirakovskaya E."/>
        </authorList>
    </citation>
    <scope>NUCLEOTIDE SEQUENCE</scope>
</reference>
<dbReference type="Gene3D" id="3.40.50.620">
    <property type="entry name" value="HUPs"/>
    <property type="match status" value="1"/>
</dbReference>
<dbReference type="InterPro" id="IPR025980">
    <property type="entry name" value="ATP-Sase_PUA-like_dom"/>
</dbReference>
<evidence type="ECO:0000256" key="9">
    <source>
        <dbReference type="ARBA" id="ARBA00041598"/>
    </source>
</evidence>
<dbReference type="InterPro" id="IPR024951">
    <property type="entry name" value="Sulfurylase_cat_dom"/>
</dbReference>
<proteinExistence type="inferred from homology"/>
<dbReference type="Pfam" id="PF01747">
    <property type="entry name" value="ATP-sulfurylase"/>
    <property type="match status" value="1"/>
</dbReference>
<dbReference type="SUPFAM" id="SSF52374">
    <property type="entry name" value="Nucleotidylyl transferase"/>
    <property type="match status" value="1"/>
</dbReference>
<sequence length="387" mass="43465">MTGNIEAHGGKLINRIVEGKERDELQASVEGLKQVTLNTREVSDLELIAIGGFSPLEGFMGEDDYHSTMDTMNLKNGLPWTIPITLSTTKKKADTLTVGQDVCLIGKAGNLLGVLHLEEIFKHDKEKEAQKVYGTREDAHPGVKKVYEMGEFLLGGRISVLKRPVHDNFKEQRLDPAQTRVLFNEKGWKRIVGFQTRNPIHRAHEYLQKCALEAVDGLMIHPLVGETKSDDIPAEIRMDCYKALMENYYPKDRTVLVVNPSAMRYAGPREAVFHALLRKNYGCTHFIVGRDHAGVGDYYGTFDAHYIFEEFDPAAIGITPLFFDYTFFCKVCGSMASYKTCPHGSDDHISLSGTKVREMLRAGKTPPPEFSRPEVAKILVEAMKKQK</sequence>
<dbReference type="GO" id="GO:0070814">
    <property type="term" value="P:hydrogen sulfide biosynthetic process"/>
    <property type="evidence" value="ECO:0007669"/>
    <property type="project" value="UniProtKB-UniPathway"/>
</dbReference>
<dbReference type="UniPathway" id="UPA00140">
    <property type="reaction ID" value="UER00204"/>
</dbReference>
<dbReference type="NCBIfam" id="NF003166">
    <property type="entry name" value="PRK04149.1"/>
    <property type="match status" value="1"/>
</dbReference>
<evidence type="ECO:0000256" key="1">
    <source>
        <dbReference type="ARBA" id="ARBA00005048"/>
    </source>
</evidence>
<evidence type="ECO:0000259" key="10">
    <source>
        <dbReference type="Pfam" id="PF01747"/>
    </source>
</evidence>
<evidence type="ECO:0000256" key="4">
    <source>
        <dbReference type="ARBA" id="ARBA00022695"/>
    </source>
</evidence>
<dbReference type="GO" id="GO:0000103">
    <property type="term" value="P:sulfate assimilation"/>
    <property type="evidence" value="ECO:0007669"/>
    <property type="project" value="InterPro"/>
</dbReference>
<dbReference type="InterPro" id="IPR015947">
    <property type="entry name" value="PUA-like_sf"/>
</dbReference>
<evidence type="ECO:0000313" key="12">
    <source>
        <dbReference type="EMBL" id="VAV83447.1"/>
    </source>
</evidence>
<keyword evidence="4 12" id="KW-0548">Nucleotidyltransferase</keyword>
<dbReference type="PANTHER" id="PTHR43509:SF1">
    <property type="entry name" value="SULFATE ADENYLYLTRANSFERASE"/>
    <property type="match status" value="1"/>
</dbReference>
<dbReference type="NCBIfam" id="TIGR00339">
    <property type="entry name" value="sopT"/>
    <property type="match status" value="1"/>
</dbReference>
<organism evidence="12">
    <name type="scientific">hydrothermal vent metagenome</name>
    <dbReference type="NCBI Taxonomy" id="652676"/>
    <lineage>
        <taxon>unclassified sequences</taxon>
        <taxon>metagenomes</taxon>
        <taxon>ecological metagenomes</taxon>
    </lineage>
</organism>
<evidence type="ECO:0000256" key="8">
    <source>
        <dbReference type="ARBA" id="ARBA00037980"/>
    </source>
</evidence>
<name>A0A3B0QUR1_9ZZZZ</name>
<evidence type="ECO:0000256" key="2">
    <source>
        <dbReference type="ARBA" id="ARBA00012391"/>
    </source>
</evidence>
<dbReference type="GO" id="GO:0005524">
    <property type="term" value="F:ATP binding"/>
    <property type="evidence" value="ECO:0007669"/>
    <property type="project" value="UniProtKB-KW"/>
</dbReference>
<gene>
    <name evidence="12" type="ORF">MNBD_DELTA01-2043</name>
</gene>
<evidence type="ECO:0000256" key="5">
    <source>
        <dbReference type="ARBA" id="ARBA00022741"/>
    </source>
</evidence>